<gene>
    <name evidence="1" type="ORF">DILT_LOCUS11622</name>
</gene>
<keyword evidence="2" id="KW-1185">Reference proteome</keyword>
<evidence type="ECO:0000313" key="1">
    <source>
        <dbReference type="EMBL" id="VDN15791.1"/>
    </source>
</evidence>
<name>A0A3P7MD17_DIBLA</name>
<evidence type="ECO:0000313" key="2">
    <source>
        <dbReference type="Proteomes" id="UP000281553"/>
    </source>
</evidence>
<dbReference type="Proteomes" id="UP000281553">
    <property type="component" value="Unassembled WGS sequence"/>
</dbReference>
<proteinExistence type="predicted"/>
<dbReference type="OrthoDB" id="75419at2759"/>
<protein>
    <submittedName>
        <fullName evidence="1">Uncharacterized protein</fullName>
    </submittedName>
</protein>
<organism evidence="1 2">
    <name type="scientific">Dibothriocephalus latus</name>
    <name type="common">Fish tapeworm</name>
    <name type="synonym">Diphyllobothrium latum</name>
    <dbReference type="NCBI Taxonomy" id="60516"/>
    <lineage>
        <taxon>Eukaryota</taxon>
        <taxon>Metazoa</taxon>
        <taxon>Spiralia</taxon>
        <taxon>Lophotrochozoa</taxon>
        <taxon>Platyhelminthes</taxon>
        <taxon>Cestoda</taxon>
        <taxon>Eucestoda</taxon>
        <taxon>Diphyllobothriidea</taxon>
        <taxon>Diphyllobothriidae</taxon>
        <taxon>Dibothriocephalus</taxon>
    </lineage>
</organism>
<accession>A0A3P7MD17</accession>
<dbReference type="AlphaFoldDB" id="A0A3P7MD17"/>
<reference evidence="1 2" key="1">
    <citation type="submission" date="2018-11" db="EMBL/GenBank/DDBJ databases">
        <authorList>
            <consortium name="Pathogen Informatics"/>
        </authorList>
    </citation>
    <scope>NUCLEOTIDE SEQUENCE [LARGE SCALE GENOMIC DNA]</scope>
</reference>
<sequence length="340" mass="36845">MCEALLRIRTEGGRLMASERSTCVSTLFDALLICWLSRTSTLPASSSALPVGSLPIRTPASVICRPLLCALFFQLPDAFKSSTNAPGAAVTNTVPTPSAISTSDTPRPVATVVDLIDACIWCALQSNTGESSDAKDTSHRIRLLSALFVLPAPGGLKTNTEKPRQRLFVRLHDCVAWLVPACLVCRKLLPLCLYALARDARISDALASQGAADRLRLDSPAILVADILHWLSSSRLRSSDFDSVSGAESSQLTALLLLIHLVIQQISRIKAASSGRVDAPRNLVMRLIEWLNGLTKSWCQESPPATAAPSTSKEAEFVDRYVFKFCFWRLMCSLESGCVT</sequence>
<dbReference type="EMBL" id="UYRU01063645">
    <property type="protein sequence ID" value="VDN15791.1"/>
    <property type="molecule type" value="Genomic_DNA"/>
</dbReference>